<dbReference type="HOGENOM" id="CLU_3326860_0_0_6"/>
<evidence type="ECO:0000313" key="2">
    <source>
        <dbReference type="Proteomes" id="UP000000547"/>
    </source>
</evidence>
<gene>
    <name evidence="1" type="ordered locus">CPS_3141</name>
</gene>
<dbReference type="Proteomes" id="UP000000547">
    <property type="component" value="Chromosome"/>
</dbReference>
<dbReference type="AlphaFoldDB" id="Q47ZD2"/>
<proteinExistence type="predicted"/>
<organism evidence="1 2">
    <name type="scientific">Colwellia psychrerythraea (strain 34H / ATCC BAA-681)</name>
    <name type="common">Vibrio psychroerythus</name>
    <dbReference type="NCBI Taxonomy" id="167879"/>
    <lineage>
        <taxon>Bacteria</taxon>
        <taxon>Pseudomonadati</taxon>
        <taxon>Pseudomonadota</taxon>
        <taxon>Gammaproteobacteria</taxon>
        <taxon>Alteromonadales</taxon>
        <taxon>Colwelliaceae</taxon>
        <taxon>Colwellia</taxon>
    </lineage>
</organism>
<reference evidence="1" key="1">
    <citation type="journal article" date="2005" name="Proc. Natl. Acad. Sci. U.S.A.">
        <title>The psychrophilic lifestyle as revealed by the genome sequence of Colwellia psychrerythraea 34H through genomic and proteomic analyses.</title>
        <authorList>
            <person name="Methe B.A."/>
            <person name="Nelson K.E."/>
            <person name="Deming J.W."/>
            <person name="Momen B."/>
            <person name="Melamud E."/>
            <person name="Zhang X."/>
            <person name="Moult J."/>
            <person name="Madupu R."/>
            <person name="Nelson W.C."/>
            <person name="Dodson R.J."/>
            <person name="Brinkac L.M."/>
            <person name="Daugherty S.C."/>
            <person name="Durkin A.S."/>
            <person name="DeBoy R.T."/>
            <person name="Kolonay J.F."/>
            <person name="Sullivan S.A."/>
            <person name="Zhou L."/>
            <person name="Davidsen T.M."/>
            <person name="Wu M."/>
            <person name="Huston A.L."/>
            <person name="Lewis M."/>
            <person name="Weaver B."/>
            <person name="Weidman J.F."/>
            <person name="Khouri H."/>
            <person name="Utterback T.R."/>
            <person name="Feldblyum T.V."/>
            <person name="Fraser C.M."/>
        </authorList>
    </citation>
    <scope>NUCLEOTIDE SEQUENCE [LARGE SCALE GENOMIC DNA]</scope>
    <source>
        <strain evidence="1">34H</strain>
    </source>
</reference>
<dbReference type="EMBL" id="CP000083">
    <property type="protein sequence ID" value="AAZ26873.1"/>
    <property type="molecule type" value="Genomic_DNA"/>
</dbReference>
<protein>
    <submittedName>
        <fullName evidence="1">Uncharacterized protein</fullName>
    </submittedName>
</protein>
<accession>Q47ZD2</accession>
<dbReference type="KEGG" id="cps:CPS_3141"/>
<evidence type="ECO:0000313" key="1">
    <source>
        <dbReference type="EMBL" id="AAZ26873.1"/>
    </source>
</evidence>
<sequence>MVIKKNLANNIYSNNNGVVYYSNLALISTINKGVLYGY</sequence>
<name>Q47ZD2_COLP3</name>